<evidence type="ECO:0000313" key="2">
    <source>
        <dbReference type="EMBL" id="EDM29529.1"/>
    </source>
</evidence>
<protein>
    <submittedName>
        <fullName evidence="2">Uncharacterized protein</fullName>
    </submittedName>
</protein>
<dbReference type="Proteomes" id="UP000004947">
    <property type="component" value="Unassembled WGS sequence"/>
</dbReference>
<feature type="signal peptide" evidence="1">
    <location>
        <begin position="1"/>
        <end position="22"/>
    </location>
</feature>
<feature type="chain" id="PRO_5002694271" evidence="1">
    <location>
        <begin position="23"/>
        <end position="302"/>
    </location>
</feature>
<dbReference type="AlphaFoldDB" id="A6DFE9"/>
<proteinExistence type="predicted"/>
<accession>A6DFE9</accession>
<evidence type="ECO:0000256" key="1">
    <source>
        <dbReference type="SAM" id="SignalP"/>
    </source>
</evidence>
<keyword evidence="1" id="KW-0732">Signal</keyword>
<keyword evidence="3" id="KW-1185">Reference proteome</keyword>
<dbReference type="RefSeq" id="WP_007276651.1">
    <property type="nucleotide sequence ID" value="NZ_ABCK01000001.1"/>
</dbReference>
<reference evidence="2 3" key="1">
    <citation type="journal article" date="2010" name="J. Bacteriol.">
        <title>Genome sequence of Lentisphaera araneosa HTCC2155T, the type species of the order Lentisphaerales in the phylum Lentisphaerae.</title>
        <authorList>
            <person name="Thrash J.C."/>
            <person name="Cho J.C."/>
            <person name="Vergin K.L."/>
            <person name="Morris R.M."/>
            <person name="Giovannoni S.J."/>
        </authorList>
    </citation>
    <scope>NUCLEOTIDE SEQUENCE [LARGE SCALE GENOMIC DNA]</scope>
    <source>
        <strain evidence="2 3">HTCC2155</strain>
    </source>
</reference>
<dbReference type="STRING" id="313628.LNTAR_17303"/>
<dbReference type="EMBL" id="ABCK01000001">
    <property type="protein sequence ID" value="EDM29529.1"/>
    <property type="molecule type" value="Genomic_DNA"/>
</dbReference>
<evidence type="ECO:0000313" key="3">
    <source>
        <dbReference type="Proteomes" id="UP000004947"/>
    </source>
</evidence>
<sequence>MLKLLHISLICFGLLFCSCTQIDESPIEGENWQHSGSHKDKSWKIVKKGDQLHVLINEKAYQVYPNIKINDLSIQRCGISSTGPQSQDHGVALPENGTLYQQSPYAYSFKRDSELHIITLSKEKNPEGDLYLQSTFSINLDNHEITLTDTIHNPSEKTKEAQFSYLIKSDSDLQLFQNYEIIFPLETPVNSDLNKWKKTDPIADMSGLRYDDSELIIANKKLTFSSDELQYISYLNSKTLSMGSSFYQSRAHERTLGRVALIEPYRDITFLTKIKELKDLPKARKEAYKEDELESLESLNIK</sequence>
<organism evidence="2 3">
    <name type="scientific">Lentisphaera araneosa HTCC2155</name>
    <dbReference type="NCBI Taxonomy" id="313628"/>
    <lineage>
        <taxon>Bacteria</taxon>
        <taxon>Pseudomonadati</taxon>
        <taxon>Lentisphaerota</taxon>
        <taxon>Lentisphaeria</taxon>
        <taxon>Lentisphaerales</taxon>
        <taxon>Lentisphaeraceae</taxon>
        <taxon>Lentisphaera</taxon>
    </lineage>
</organism>
<comment type="caution">
    <text evidence="2">The sequence shown here is derived from an EMBL/GenBank/DDBJ whole genome shotgun (WGS) entry which is preliminary data.</text>
</comment>
<dbReference type="PROSITE" id="PS51257">
    <property type="entry name" value="PROKAR_LIPOPROTEIN"/>
    <property type="match status" value="1"/>
</dbReference>
<name>A6DFE9_9BACT</name>
<gene>
    <name evidence="2" type="ORF">LNTAR_17303</name>
</gene>